<dbReference type="AlphaFoldDB" id="A0A2P2FPU5"/>
<comment type="caution">
    <text evidence="1">The sequence shown here is derived from an EMBL/GenBank/DDBJ whole genome shotgun (WGS) entry which is preliminary data.</text>
</comment>
<evidence type="ECO:0008006" key="3">
    <source>
        <dbReference type="Google" id="ProtNLM"/>
    </source>
</evidence>
<dbReference type="InterPro" id="IPR045851">
    <property type="entry name" value="AMP-bd_C_sf"/>
</dbReference>
<dbReference type="SUPFAM" id="SSF56801">
    <property type="entry name" value="Acetyl-CoA synthetase-like"/>
    <property type="match status" value="1"/>
</dbReference>
<sequence length="338" mass="37423">MTSTEIEFRTSGHTGSPAVWLRTPGQLRVEAELIADELVGEIEQIVSFAPVEHLFGRLFAQVLPEIRGVPVHHLTHAPTGLPPEVEKKRTLFVCLPSSWLVLRHLLGQLEELPSAVALHGTGPTVQATGEVVAALSGTGFRAVELFGSTETGGIAYRDIAPSGAEAGRWRLLPDVEFADPGESAGQWLHIRSPRLARRSDMTVRPETWRLPDVIHRDERSFEFHGRASALIKVNGERVNLEELATALRNSVDGLDVACLPVRDPVRAEHYELFYSLDRELSRRQLVERLRTVMHDVTPPRAMHQVRRIPRTATGKIAVTALYALTQQEPVAALEGVSR</sequence>
<evidence type="ECO:0000313" key="2">
    <source>
        <dbReference type="Proteomes" id="UP000256220"/>
    </source>
</evidence>
<accession>A0A2P2FPU5</accession>
<evidence type="ECO:0000313" key="1">
    <source>
        <dbReference type="EMBL" id="KFU78736.1"/>
    </source>
</evidence>
<dbReference type="EMBL" id="JFBM01000022">
    <property type="protein sequence ID" value="KFU78736.1"/>
    <property type="molecule type" value="Genomic_DNA"/>
</dbReference>
<dbReference type="Gene3D" id="3.30.300.30">
    <property type="match status" value="1"/>
</dbReference>
<name>A0A2P2FPU5_AMYLU</name>
<dbReference type="Proteomes" id="UP000256220">
    <property type="component" value="Unassembled WGS sequence"/>
</dbReference>
<keyword evidence="2" id="KW-1185">Reference proteome</keyword>
<reference evidence="1 2" key="1">
    <citation type="journal article" date="2014" name="Genome Announc.">
        <title>Draft Genome Sequence of Amycolatopsis lurida NRRL 2430, Producer of the Glycopeptide Family Antibiotic Ristocetin.</title>
        <authorList>
            <person name="Kwun M.J."/>
            <person name="Hong H.J."/>
        </authorList>
    </citation>
    <scope>NUCLEOTIDE SEQUENCE [LARGE SCALE GENOMIC DNA]</scope>
    <source>
        <strain evidence="1 2">NRRL 2430</strain>
    </source>
</reference>
<dbReference type="RefSeq" id="WP_091596424.1">
    <property type="nucleotide sequence ID" value="NZ_JFBM01000022.1"/>
</dbReference>
<gene>
    <name evidence="1" type="ORF">BB31_23635</name>
</gene>
<proteinExistence type="predicted"/>
<dbReference type="InterPro" id="IPR042099">
    <property type="entry name" value="ANL_N_sf"/>
</dbReference>
<organism evidence="1 2">
    <name type="scientific">Amycolatopsis lurida NRRL 2430</name>
    <dbReference type="NCBI Taxonomy" id="1460371"/>
    <lineage>
        <taxon>Bacteria</taxon>
        <taxon>Bacillati</taxon>
        <taxon>Actinomycetota</taxon>
        <taxon>Actinomycetes</taxon>
        <taxon>Pseudonocardiales</taxon>
        <taxon>Pseudonocardiaceae</taxon>
        <taxon>Amycolatopsis</taxon>
    </lineage>
</organism>
<dbReference type="Gene3D" id="3.40.50.12780">
    <property type="entry name" value="N-terminal domain of ligase-like"/>
    <property type="match status" value="1"/>
</dbReference>
<protein>
    <recommendedName>
        <fullName evidence="3">Acyl-CoA synthetase</fullName>
    </recommendedName>
</protein>